<proteinExistence type="predicted"/>
<dbReference type="EMBL" id="VSRR010000801">
    <property type="protein sequence ID" value="MPC19760.1"/>
    <property type="molecule type" value="Genomic_DNA"/>
</dbReference>
<evidence type="ECO:0000256" key="1">
    <source>
        <dbReference type="SAM" id="MobiDB-lite"/>
    </source>
</evidence>
<protein>
    <submittedName>
        <fullName evidence="2">Uncharacterized protein</fullName>
    </submittedName>
</protein>
<dbReference type="Proteomes" id="UP000324222">
    <property type="component" value="Unassembled WGS sequence"/>
</dbReference>
<sequence length="180" mass="19992">MGKTGWVTSRRPRSTNFGTTTSLGSTVNIFPIIKGDEVELLVLSADSRVEARPLNSATFFSSKQYVSNGDRQIRAVFFARRYHTYRRAEHQLAEVALPQPWRPSHSCCRANDNLQNLTNLSTCNLNRSVIAFNHCSLTVGLGVLKEYSRVLVAAVRTSNWKDSLSSVGPSPTVSMRRAST</sequence>
<evidence type="ECO:0000313" key="3">
    <source>
        <dbReference type="Proteomes" id="UP000324222"/>
    </source>
</evidence>
<comment type="caution">
    <text evidence="2">The sequence shown here is derived from an EMBL/GenBank/DDBJ whole genome shotgun (WGS) entry which is preliminary data.</text>
</comment>
<dbReference type="AlphaFoldDB" id="A0A5B7DEJ1"/>
<keyword evidence="3" id="KW-1185">Reference proteome</keyword>
<reference evidence="2 3" key="1">
    <citation type="submission" date="2019-05" db="EMBL/GenBank/DDBJ databases">
        <title>Another draft genome of Portunus trituberculatus and its Hox gene families provides insights of decapod evolution.</title>
        <authorList>
            <person name="Jeong J.-H."/>
            <person name="Song I."/>
            <person name="Kim S."/>
            <person name="Choi T."/>
            <person name="Kim D."/>
            <person name="Ryu S."/>
            <person name="Kim W."/>
        </authorList>
    </citation>
    <scope>NUCLEOTIDE SEQUENCE [LARGE SCALE GENOMIC DNA]</scope>
    <source>
        <tissue evidence="2">Muscle</tissue>
    </source>
</reference>
<feature type="region of interest" description="Disordered" evidence="1">
    <location>
        <begin position="161"/>
        <end position="180"/>
    </location>
</feature>
<accession>A0A5B7DEJ1</accession>
<evidence type="ECO:0000313" key="2">
    <source>
        <dbReference type="EMBL" id="MPC19760.1"/>
    </source>
</evidence>
<name>A0A5B7DEJ1_PORTR</name>
<organism evidence="2 3">
    <name type="scientific">Portunus trituberculatus</name>
    <name type="common">Swimming crab</name>
    <name type="synonym">Neptunus trituberculatus</name>
    <dbReference type="NCBI Taxonomy" id="210409"/>
    <lineage>
        <taxon>Eukaryota</taxon>
        <taxon>Metazoa</taxon>
        <taxon>Ecdysozoa</taxon>
        <taxon>Arthropoda</taxon>
        <taxon>Crustacea</taxon>
        <taxon>Multicrustacea</taxon>
        <taxon>Malacostraca</taxon>
        <taxon>Eumalacostraca</taxon>
        <taxon>Eucarida</taxon>
        <taxon>Decapoda</taxon>
        <taxon>Pleocyemata</taxon>
        <taxon>Brachyura</taxon>
        <taxon>Eubrachyura</taxon>
        <taxon>Portunoidea</taxon>
        <taxon>Portunidae</taxon>
        <taxon>Portuninae</taxon>
        <taxon>Portunus</taxon>
    </lineage>
</organism>
<gene>
    <name evidence="2" type="ORF">E2C01_012685</name>
</gene>